<dbReference type="Gene3D" id="1.25.10.10">
    <property type="entry name" value="Leucine-rich Repeat Variant"/>
    <property type="match status" value="1"/>
</dbReference>
<evidence type="ECO:0000313" key="7">
    <source>
        <dbReference type="Proteomes" id="UP001589619"/>
    </source>
</evidence>
<dbReference type="SUPFAM" id="SSF51905">
    <property type="entry name" value="FAD/NAD(P)-binding domain"/>
    <property type="match status" value="1"/>
</dbReference>
<reference evidence="6 7" key="1">
    <citation type="submission" date="2024-09" db="EMBL/GenBank/DDBJ databases">
        <authorList>
            <person name="Sun Q."/>
            <person name="Mori K."/>
        </authorList>
    </citation>
    <scope>NUCLEOTIDE SEQUENCE [LARGE SCALE GENOMIC DNA]</scope>
    <source>
        <strain evidence="6 7">JCM 12520</strain>
    </source>
</reference>
<dbReference type="InterPro" id="IPR036188">
    <property type="entry name" value="FAD/NAD-bd_sf"/>
</dbReference>
<dbReference type="InterPro" id="IPR011989">
    <property type="entry name" value="ARM-like"/>
</dbReference>
<dbReference type="EMBL" id="JBHMAG010000005">
    <property type="protein sequence ID" value="MFB9751240.1"/>
    <property type="molecule type" value="Genomic_DNA"/>
</dbReference>
<dbReference type="Pfam" id="PF12831">
    <property type="entry name" value="FAD_oxidored"/>
    <property type="match status" value="2"/>
</dbReference>
<keyword evidence="3" id="KW-0560">Oxidoreductase</keyword>
<evidence type="ECO:0000256" key="3">
    <source>
        <dbReference type="ARBA" id="ARBA00023002"/>
    </source>
</evidence>
<keyword evidence="7" id="KW-1185">Reference proteome</keyword>
<dbReference type="RefSeq" id="WP_344917177.1">
    <property type="nucleotide sequence ID" value="NZ_BAAAYO010000021.1"/>
</dbReference>
<evidence type="ECO:0000256" key="1">
    <source>
        <dbReference type="ARBA" id="ARBA00022485"/>
    </source>
</evidence>
<dbReference type="InterPro" id="IPR039650">
    <property type="entry name" value="HdrA-like"/>
</dbReference>
<comment type="caution">
    <text evidence="6">The sequence shown here is derived from an EMBL/GenBank/DDBJ whole genome shotgun (WGS) entry which is preliminary data.</text>
</comment>
<dbReference type="Gene3D" id="3.50.50.60">
    <property type="entry name" value="FAD/NAD(P)-binding domain"/>
    <property type="match status" value="1"/>
</dbReference>
<keyword evidence="2" id="KW-0479">Metal-binding</keyword>
<proteinExistence type="predicted"/>
<keyword evidence="1" id="KW-0004">4Fe-4S</keyword>
<keyword evidence="4" id="KW-0408">Iron</keyword>
<gene>
    <name evidence="6" type="ORF">ACFFNY_06650</name>
</gene>
<evidence type="ECO:0000313" key="6">
    <source>
        <dbReference type="EMBL" id="MFB9751240.1"/>
    </source>
</evidence>
<evidence type="ECO:0000256" key="5">
    <source>
        <dbReference type="ARBA" id="ARBA00023014"/>
    </source>
</evidence>
<accession>A0ABV5VSK7</accession>
<organism evidence="6 7">
    <name type="scientific">Paenibacillus hodogayensis</name>
    <dbReference type="NCBI Taxonomy" id="279208"/>
    <lineage>
        <taxon>Bacteria</taxon>
        <taxon>Bacillati</taxon>
        <taxon>Bacillota</taxon>
        <taxon>Bacilli</taxon>
        <taxon>Bacillales</taxon>
        <taxon>Paenibacillaceae</taxon>
        <taxon>Paenibacillus</taxon>
    </lineage>
</organism>
<evidence type="ECO:0000256" key="2">
    <source>
        <dbReference type="ARBA" id="ARBA00022723"/>
    </source>
</evidence>
<sequence length="606" mass="67112">MNLSQWINKQSIQSEAAGQRFDRTYDVVVVGLGTAGAIAAIAAGQLGLDVLGIEQQNSMGGTGTNGLVANYYFGSKGGLFEQLDEQAKQIEREGYMLYGVNVEAKKLALEQAALQAGVAIHYESVVTGVYTDQRKVAGIRWIGQGGILEAGCRILIDCSGDASTVARAGCPTRFGRDSDGTTHAFSSAISFITNGRLKSFYTDSGYVDHTDAADLSKELIRSATLPTHLKETYHDDVRLLKVAPQLGVREGRFIVGEETVTFDQFVRDKGTNKPLFHAYANLDNHAKDFALESDLQQEWTVVCSLWSMKMAVPIPLGALIPLGLDNALVAGRSLAVDHDIASCVRMKRDMHKCGEIAAKAAYLAIRHDTTVRDVSYDRLLEMLEQTGCGGREQSEPVWLTELSTIREGLRSDKPGIAIWSARRMETALIGELTQWCEQREDDHLRKHSALALALLGEKSAIPVLREMVSGRDDFLPKTSHMYSQLRSHAAIYLLGKLGDAGIVSELMRIMKEPPVREPEESWLSNKFIVSAEDYRFQYMSYALMALLRIGDIHAACRQEIAEFLRQVVLNDRFNTHFLLNSTPDYKLSQPMTERLQKLTAARLASW</sequence>
<dbReference type="Proteomes" id="UP001589619">
    <property type="component" value="Unassembled WGS sequence"/>
</dbReference>
<name>A0ABV5VSK7_9BACL</name>
<keyword evidence="5" id="KW-0411">Iron-sulfur</keyword>
<protein>
    <submittedName>
        <fullName evidence="6">FAD-dependent oxidoreductase</fullName>
    </submittedName>
</protein>
<dbReference type="PANTHER" id="PTHR43498">
    <property type="entry name" value="FERREDOXIN:COB-COM HETERODISULFIDE REDUCTASE SUBUNIT A"/>
    <property type="match status" value="1"/>
</dbReference>
<dbReference type="PANTHER" id="PTHR43498:SF1">
    <property type="entry name" value="COB--COM HETERODISULFIDE REDUCTASE IRON-SULFUR SUBUNIT A"/>
    <property type="match status" value="1"/>
</dbReference>
<evidence type="ECO:0000256" key="4">
    <source>
        <dbReference type="ARBA" id="ARBA00023004"/>
    </source>
</evidence>